<protein>
    <submittedName>
        <fullName evidence="2 3">Uncharacterized protein</fullName>
    </submittedName>
</protein>
<gene>
    <name evidence="2" type="ORF">PTTG_29507</name>
</gene>
<evidence type="ECO:0000313" key="3">
    <source>
        <dbReference type="EnsemblFungi" id="PTTG_29507-t43_1-p1"/>
    </source>
</evidence>
<reference evidence="2" key="2">
    <citation type="submission" date="2016-05" db="EMBL/GenBank/DDBJ databases">
        <title>Comparative analysis highlights variable genome content of wheat rusts and divergence of the mating loci.</title>
        <authorList>
            <person name="Cuomo C.A."/>
            <person name="Bakkeren G."/>
            <person name="Szabo L."/>
            <person name="Khalil H."/>
            <person name="Joly D."/>
            <person name="Goldberg J."/>
            <person name="Young S."/>
            <person name="Zeng Q."/>
            <person name="Fellers J."/>
        </authorList>
    </citation>
    <scope>NUCLEOTIDE SEQUENCE [LARGE SCALE GENOMIC DNA]</scope>
    <source>
        <strain evidence="2">1-1 BBBD Race 1</strain>
    </source>
</reference>
<reference evidence="3 4" key="3">
    <citation type="journal article" date="2017" name="G3 (Bethesda)">
        <title>Comparative analysis highlights variable genome content of wheat rusts and divergence of the mating loci.</title>
        <authorList>
            <person name="Cuomo C.A."/>
            <person name="Bakkeren G."/>
            <person name="Khalil H.B."/>
            <person name="Panwar V."/>
            <person name="Joly D."/>
            <person name="Linning R."/>
            <person name="Sakthikumar S."/>
            <person name="Song X."/>
            <person name="Adiconis X."/>
            <person name="Fan L."/>
            <person name="Goldberg J.M."/>
            <person name="Levin J.Z."/>
            <person name="Young S."/>
            <person name="Zeng Q."/>
            <person name="Anikster Y."/>
            <person name="Bruce M."/>
            <person name="Wang M."/>
            <person name="Yin C."/>
            <person name="McCallum B."/>
            <person name="Szabo L.J."/>
            <person name="Hulbert S."/>
            <person name="Chen X."/>
            <person name="Fellers J.P."/>
        </authorList>
    </citation>
    <scope>NUCLEOTIDE SEQUENCE</scope>
    <source>
        <strain evidence="3">isolate 1-1 / race 1 (BBBD)</strain>
        <strain evidence="4">Isolate 1-1 / race 1 (BBBD)</strain>
    </source>
</reference>
<name>A0A180G4A3_PUCT1</name>
<accession>A0A180G4A3</accession>
<keyword evidence="4" id="KW-1185">Reference proteome</keyword>
<reference evidence="3" key="4">
    <citation type="submission" date="2025-05" db="UniProtKB">
        <authorList>
            <consortium name="EnsemblFungi"/>
        </authorList>
    </citation>
    <scope>IDENTIFICATION</scope>
    <source>
        <strain evidence="3">isolate 1-1 / race 1 (BBBD)</strain>
    </source>
</reference>
<dbReference type="EMBL" id="ADAS02000498">
    <property type="protein sequence ID" value="OAV87272.1"/>
    <property type="molecule type" value="Genomic_DNA"/>
</dbReference>
<reference evidence="2" key="1">
    <citation type="submission" date="2009-11" db="EMBL/GenBank/DDBJ databases">
        <authorList>
            <consortium name="The Broad Institute Genome Sequencing Platform"/>
            <person name="Ward D."/>
            <person name="Feldgarden M."/>
            <person name="Earl A."/>
            <person name="Young S.K."/>
            <person name="Zeng Q."/>
            <person name="Koehrsen M."/>
            <person name="Alvarado L."/>
            <person name="Berlin A."/>
            <person name="Bochicchio J."/>
            <person name="Borenstein D."/>
            <person name="Chapman S.B."/>
            <person name="Chen Z."/>
            <person name="Engels R."/>
            <person name="Freedman E."/>
            <person name="Gellesch M."/>
            <person name="Goldberg J."/>
            <person name="Griggs A."/>
            <person name="Gujja S."/>
            <person name="Heilman E."/>
            <person name="Heiman D."/>
            <person name="Hepburn T."/>
            <person name="Howarth C."/>
            <person name="Jen D."/>
            <person name="Larson L."/>
            <person name="Lewis B."/>
            <person name="Mehta T."/>
            <person name="Park D."/>
            <person name="Pearson M."/>
            <person name="Roberts A."/>
            <person name="Saif S."/>
            <person name="Shea T."/>
            <person name="Shenoy N."/>
            <person name="Sisk P."/>
            <person name="Stolte C."/>
            <person name="Sykes S."/>
            <person name="Thomson T."/>
            <person name="Walk T."/>
            <person name="White J."/>
            <person name="Yandava C."/>
            <person name="Izard J."/>
            <person name="Baranova O.V."/>
            <person name="Blanton J.M."/>
            <person name="Tanner A.C."/>
            <person name="Dewhirst F.E."/>
            <person name="Haas B."/>
            <person name="Nusbaum C."/>
            <person name="Birren B."/>
        </authorList>
    </citation>
    <scope>NUCLEOTIDE SEQUENCE [LARGE SCALE GENOMIC DNA]</scope>
    <source>
        <strain evidence="2">1-1 BBBD Race 1</strain>
    </source>
</reference>
<dbReference type="VEuPathDB" id="FungiDB:PTTG_29507"/>
<sequence>MTTRRHSTSDNLLPRTDPEALIRAANAERRRLAQIKSGQLTSNSSSSQPIAPLPFSSTTQPGMSEKQASLSLASDPSAANITAKKSDLELLQPKRTYWGRHTRLAKANPQDSTCSGGPGSGGPTCSPKSGRIPGRSSEPPRGHDAGFWVNENGDEKSSGAR</sequence>
<evidence type="ECO:0000313" key="2">
    <source>
        <dbReference type="EMBL" id="OAV87272.1"/>
    </source>
</evidence>
<feature type="region of interest" description="Disordered" evidence="1">
    <location>
        <begin position="100"/>
        <end position="161"/>
    </location>
</feature>
<dbReference type="EnsemblFungi" id="PTTG_29507-t43_1">
    <property type="protein sequence ID" value="PTTG_29507-t43_1-p1"/>
    <property type="gene ID" value="PTTG_29507"/>
</dbReference>
<evidence type="ECO:0000256" key="1">
    <source>
        <dbReference type="SAM" id="MobiDB-lite"/>
    </source>
</evidence>
<evidence type="ECO:0000313" key="4">
    <source>
        <dbReference type="Proteomes" id="UP000005240"/>
    </source>
</evidence>
<dbReference type="Proteomes" id="UP000005240">
    <property type="component" value="Unassembled WGS sequence"/>
</dbReference>
<organism evidence="2">
    <name type="scientific">Puccinia triticina (isolate 1-1 / race 1 (BBBD))</name>
    <name type="common">Brown leaf rust fungus</name>
    <dbReference type="NCBI Taxonomy" id="630390"/>
    <lineage>
        <taxon>Eukaryota</taxon>
        <taxon>Fungi</taxon>
        <taxon>Dikarya</taxon>
        <taxon>Basidiomycota</taxon>
        <taxon>Pucciniomycotina</taxon>
        <taxon>Pucciniomycetes</taxon>
        <taxon>Pucciniales</taxon>
        <taxon>Pucciniaceae</taxon>
        <taxon>Puccinia</taxon>
    </lineage>
</organism>
<dbReference type="AlphaFoldDB" id="A0A180G4A3"/>
<proteinExistence type="predicted"/>
<feature type="region of interest" description="Disordered" evidence="1">
    <location>
        <begin position="35"/>
        <end position="76"/>
    </location>
</feature>